<name>A0ABT5MB20_9BURK</name>
<proteinExistence type="predicted"/>
<evidence type="ECO:0000313" key="3">
    <source>
        <dbReference type="EMBL" id="MDD0813772.1"/>
    </source>
</evidence>
<keyword evidence="1" id="KW-0472">Membrane</keyword>
<dbReference type="Proteomes" id="UP001528672">
    <property type="component" value="Unassembled WGS sequence"/>
</dbReference>
<feature type="transmembrane region" description="Helical" evidence="1">
    <location>
        <begin position="208"/>
        <end position="225"/>
    </location>
</feature>
<feature type="transmembrane region" description="Helical" evidence="1">
    <location>
        <begin position="33"/>
        <end position="50"/>
    </location>
</feature>
<feature type="transmembrane region" description="Helical" evidence="1">
    <location>
        <begin position="71"/>
        <end position="90"/>
    </location>
</feature>
<dbReference type="RefSeq" id="WP_273925322.1">
    <property type="nucleotide sequence ID" value="NZ_JAQSIO010000001.1"/>
</dbReference>
<feature type="transmembrane region" description="Helical" evidence="1">
    <location>
        <begin position="177"/>
        <end position="196"/>
    </location>
</feature>
<sequence length="321" mass="36068">MSLGLGSWRFFLAMLVVVSHLYADMIHGPAAYAVWGFFVLSGYLMTFVLSQRYGFEAAGLKRYAFNRFLRIYPSYALASLAGLALLWWLVRQGVNPAGLNPQFQVPQGWRNWLAVLTMNPWLPAPGLPVPVAGALFVEVWAYALMPLFARSRSAAWLGLAVAFFANVQFGFSTDSFLPRYVGFATGLMPFAAGSLVCHYREAWQRGAMPRLSVLIWCLHALYWLRDPYWPWTYGLGLSVLLSAWVVLSLARRAMGTTDKWLGDVSYPLYLVHTTVGAVFLLRWGTDRPLDFAVVSVLASLLVSAVFVWWIDRPLQKLKLPA</sequence>
<keyword evidence="3" id="KW-0808">Transferase</keyword>
<dbReference type="PANTHER" id="PTHR23028">
    <property type="entry name" value="ACETYLTRANSFERASE"/>
    <property type="match status" value="1"/>
</dbReference>
<feature type="transmembrane region" description="Helical" evidence="1">
    <location>
        <begin position="231"/>
        <end position="254"/>
    </location>
</feature>
<keyword evidence="1" id="KW-1133">Transmembrane helix</keyword>
<dbReference type="EMBL" id="JAQSIO010000001">
    <property type="protein sequence ID" value="MDD0813772.1"/>
    <property type="molecule type" value="Genomic_DNA"/>
</dbReference>
<reference evidence="3 4" key="1">
    <citation type="submission" date="2023-02" db="EMBL/GenBank/DDBJ databases">
        <title>Bacterial whole genome sequence for Curvibacter sp. HBC28.</title>
        <authorList>
            <person name="Le V."/>
            <person name="Ko S.-R."/>
            <person name="Ahn C.-Y."/>
            <person name="Oh H.-M."/>
        </authorList>
    </citation>
    <scope>NUCLEOTIDE SEQUENCE [LARGE SCALE GENOMIC DNA]</scope>
    <source>
        <strain evidence="3 4">HBC28</strain>
    </source>
</reference>
<evidence type="ECO:0000313" key="4">
    <source>
        <dbReference type="Proteomes" id="UP001528672"/>
    </source>
</evidence>
<feature type="transmembrane region" description="Helical" evidence="1">
    <location>
        <begin position="154"/>
        <end position="171"/>
    </location>
</feature>
<accession>A0ABT5MB20</accession>
<feature type="transmembrane region" description="Helical" evidence="1">
    <location>
        <begin position="127"/>
        <end position="147"/>
    </location>
</feature>
<feature type="domain" description="Acyltransferase 3" evidence="2">
    <location>
        <begin position="8"/>
        <end position="308"/>
    </location>
</feature>
<evidence type="ECO:0000259" key="2">
    <source>
        <dbReference type="Pfam" id="PF01757"/>
    </source>
</evidence>
<keyword evidence="3" id="KW-0012">Acyltransferase</keyword>
<gene>
    <name evidence="3" type="ORF">PSQ39_03945</name>
</gene>
<keyword evidence="4" id="KW-1185">Reference proteome</keyword>
<feature type="transmembrane region" description="Helical" evidence="1">
    <location>
        <begin position="266"/>
        <end position="285"/>
    </location>
</feature>
<feature type="transmembrane region" description="Helical" evidence="1">
    <location>
        <begin position="291"/>
        <end position="310"/>
    </location>
</feature>
<dbReference type="PANTHER" id="PTHR23028:SF134">
    <property type="entry name" value="PUTATIVE (AFU_ORTHOLOGUE AFUA_4G08520)-RELATED"/>
    <property type="match status" value="1"/>
</dbReference>
<organism evidence="3 4">
    <name type="scientific">Curvibacter microcysteis</name>
    <dbReference type="NCBI Taxonomy" id="3026419"/>
    <lineage>
        <taxon>Bacteria</taxon>
        <taxon>Pseudomonadati</taxon>
        <taxon>Pseudomonadota</taxon>
        <taxon>Betaproteobacteria</taxon>
        <taxon>Burkholderiales</taxon>
        <taxon>Comamonadaceae</taxon>
        <taxon>Curvibacter</taxon>
    </lineage>
</organism>
<evidence type="ECO:0000256" key="1">
    <source>
        <dbReference type="SAM" id="Phobius"/>
    </source>
</evidence>
<dbReference type="InterPro" id="IPR002656">
    <property type="entry name" value="Acyl_transf_3_dom"/>
</dbReference>
<dbReference type="Pfam" id="PF01757">
    <property type="entry name" value="Acyl_transf_3"/>
    <property type="match status" value="1"/>
</dbReference>
<dbReference type="GO" id="GO:0016746">
    <property type="term" value="F:acyltransferase activity"/>
    <property type="evidence" value="ECO:0007669"/>
    <property type="project" value="UniProtKB-KW"/>
</dbReference>
<keyword evidence="1" id="KW-0812">Transmembrane</keyword>
<protein>
    <submittedName>
        <fullName evidence="3">Acyltransferase</fullName>
    </submittedName>
</protein>
<dbReference type="InterPro" id="IPR050879">
    <property type="entry name" value="Acyltransferase_3"/>
</dbReference>
<comment type="caution">
    <text evidence="3">The sequence shown here is derived from an EMBL/GenBank/DDBJ whole genome shotgun (WGS) entry which is preliminary data.</text>
</comment>